<protein>
    <submittedName>
        <fullName evidence="2">Uncharacterized protein</fullName>
    </submittedName>
</protein>
<keyword evidence="1" id="KW-0472">Membrane</keyword>
<dbReference type="AlphaFoldDB" id="A0A3D9SNY3"/>
<evidence type="ECO:0000313" key="3">
    <source>
        <dbReference type="Proteomes" id="UP000256661"/>
    </source>
</evidence>
<reference evidence="2 3" key="1">
    <citation type="submission" date="2018-08" db="EMBL/GenBank/DDBJ databases">
        <title>Sequencing the genomes of 1000 actinobacteria strains.</title>
        <authorList>
            <person name="Klenk H.-P."/>
        </authorList>
    </citation>
    <scope>NUCLEOTIDE SEQUENCE [LARGE SCALE GENOMIC DNA]</scope>
    <source>
        <strain evidence="2 3">DSM 43927</strain>
    </source>
</reference>
<feature type="transmembrane region" description="Helical" evidence="1">
    <location>
        <begin position="29"/>
        <end position="53"/>
    </location>
</feature>
<accession>A0A3D9SNY3</accession>
<sequence>MLAGVAGVYLAAVNVAVPRLRLINGNGHLTLLALSAVPFLLLAVVPPGGALLARTAVALAPVLAGDVAAMAKARLIVGLCVYGPAMPCAAAVSVLLVLALRARTSTVSERVR</sequence>
<feature type="transmembrane region" description="Helical" evidence="1">
    <location>
        <begin position="73"/>
        <end position="100"/>
    </location>
</feature>
<comment type="caution">
    <text evidence="2">The sequence shown here is derived from an EMBL/GenBank/DDBJ whole genome shotgun (WGS) entry which is preliminary data.</text>
</comment>
<proteinExistence type="predicted"/>
<dbReference type="EMBL" id="QTTT01000001">
    <property type="protein sequence ID" value="REE97649.1"/>
    <property type="molecule type" value="Genomic_DNA"/>
</dbReference>
<evidence type="ECO:0000313" key="2">
    <source>
        <dbReference type="EMBL" id="REE97649.1"/>
    </source>
</evidence>
<keyword evidence="1" id="KW-0812">Transmembrane</keyword>
<organism evidence="2 3">
    <name type="scientific">Thermomonospora umbrina</name>
    <dbReference type="NCBI Taxonomy" id="111806"/>
    <lineage>
        <taxon>Bacteria</taxon>
        <taxon>Bacillati</taxon>
        <taxon>Actinomycetota</taxon>
        <taxon>Actinomycetes</taxon>
        <taxon>Streptosporangiales</taxon>
        <taxon>Thermomonosporaceae</taxon>
        <taxon>Thermomonospora</taxon>
    </lineage>
</organism>
<keyword evidence="3" id="KW-1185">Reference proteome</keyword>
<keyword evidence="1" id="KW-1133">Transmembrane helix</keyword>
<dbReference type="Proteomes" id="UP000256661">
    <property type="component" value="Unassembled WGS sequence"/>
</dbReference>
<evidence type="ECO:0000256" key="1">
    <source>
        <dbReference type="SAM" id="Phobius"/>
    </source>
</evidence>
<name>A0A3D9SNY3_9ACTN</name>
<gene>
    <name evidence="2" type="ORF">DFJ69_3123</name>
</gene>